<dbReference type="AlphaFoldDB" id="A0A840L4A3"/>
<reference evidence="5 6" key="1">
    <citation type="submission" date="2020-08" db="EMBL/GenBank/DDBJ databases">
        <title>Functional genomics of gut bacteria from endangered species of beetles.</title>
        <authorList>
            <person name="Carlos-Shanley C."/>
        </authorList>
    </citation>
    <scope>NUCLEOTIDE SEQUENCE [LARGE SCALE GENOMIC DNA]</scope>
    <source>
        <strain evidence="5 6">S00239</strain>
    </source>
</reference>
<dbReference type="Gene3D" id="3.40.50.300">
    <property type="entry name" value="P-loop containing nucleotide triphosphate hydrolases"/>
    <property type="match status" value="1"/>
</dbReference>
<evidence type="ECO:0000259" key="4">
    <source>
        <dbReference type="PROSITE" id="PS50893"/>
    </source>
</evidence>
<dbReference type="PROSITE" id="PS00211">
    <property type="entry name" value="ABC_TRANSPORTER_1"/>
    <property type="match status" value="1"/>
</dbReference>
<name>A0A840L4A3_9BURK</name>
<evidence type="ECO:0000256" key="1">
    <source>
        <dbReference type="ARBA" id="ARBA00022475"/>
    </source>
</evidence>
<dbReference type="Pfam" id="PF00005">
    <property type="entry name" value="ABC_tran"/>
    <property type="match status" value="1"/>
</dbReference>
<keyword evidence="1" id="KW-0472">Membrane</keyword>
<dbReference type="InterPro" id="IPR003593">
    <property type="entry name" value="AAA+_ATPase"/>
</dbReference>
<proteinExistence type="predicted"/>
<dbReference type="RefSeq" id="WP_184298548.1">
    <property type="nucleotide sequence ID" value="NZ_JACHLP010000003.1"/>
</dbReference>
<evidence type="ECO:0000256" key="3">
    <source>
        <dbReference type="ARBA" id="ARBA00022840"/>
    </source>
</evidence>
<accession>A0A840L4A3</accession>
<dbReference type="Proteomes" id="UP000562027">
    <property type="component" value="Unassembled WGS sequence"/>
</dbReference>
<dbReference type="PROSITE" id="PS50893">
    <property type="entry name" value="ABC_TRANSPORTER_2"/>
    <property type="match status" value="1"/>
</dbReference>
<gene>
    <name evidence="5" type="ORF">HNP55_001883</name>
</gene>
<comment type="caution">
    <text evidence="5">The sequence shown here is derived from an EMBL/GenBank/DDBJ whole genome shotgun (WGS) entry which is preliminary data.</text>
</comment>
<keyword evidence="1" id="KW-1003">Cell membrane</keyword>
<dbReference type="PANTHER" id="PTHR43038">
    <property type="entry name" value="ATP-BINDING CASSETTE, SUB-FAMILY H, MEMBER 1"/>
    <property type="match status" value="1"/>
</dbReference>
<dbReference type="EMBL" id="JACHLP010000003">
    <property type="protein sequence ID" value="MBB4843364.1"/>
    <property type="molecule type" value="Genomic_DNA"/>
</dbReference>
<dbReference type="GO" id="GO:0016887">
    <property type="term" value="F:ATP hydrolysis activity"/>
    <property type="evidence" value="ECO:0007669"/>
    <property type="project" value="InterPro"/>
</dbReference>
<evidence type="ECO:0000313" key="6">
    <source>
        <dbReference type="Proteomes" id="UP000562027"/>
    </source>
</evidence>
<dbReference type="PANTHER" id="PTHR43038:SF3">
    <property type="entry name" value="ABC TRANSPORTER G FAMILY MEMBER 20 ISOFORM X1"/>
    <property type="match status" value="1"/>
</dbReference>
<dbReference type="SUPFAM" id="SSF52540">
    <property type="entry name" value="P-loop containing nucleoside triphosphate hydrolases"/>
    <property type="match status" value="1"/>
</dbReference>
<keyword evidence="2" id="KW-0547">Nucleotide-binding</keyword>
<sequence length="248" mass="26311">MSAPEACVWLRELACRSGAGRQLLQGLSLSLWPGQVYLLYGANGAGKSSLLKLLAGLLEGQAGLRMQGEGEVLGLPLWGRRAAQRAQLGYMPQQGGLYEELSVAENLHFRAEVLDLPATSALQQAQAHGLQSVWGQRVGQLSGGWRQRVAFAASLLATPRLLLLDEPTAGVDLEAKAQIWARVQALRAAGVCVLVSSHDSEDALQCQQLLALAQGRLCFQGPVQALVAEYGSLGTGLRALLRAGVQAP</sequence>
<evidence type="ECO:0000256" key="2">
    <source>
        <dbReference type="ARBA" id="ARBA00022741"/>
    </source>
</evidence>
<dbReference type="InterPro" id="IPR017871">
    <property type="entry name" value="ABC_transporter-like_CS"/>
</dbReference>
<keyword evidence="6" id="KW-1185">Reference proteome</keyword>
<dbReference type="SMART" id="SM00382">
    <property type="entry name" value="AAA"/>
    <property type="match status" value="1"/>
</dbReference>
<dbReference type="InterPro" id="IPR027417">
    <property type="entry name" value="P-loop_NTPase"/>
</dbReference>
<organism evidence="5 6">
    <name type="scientific">Roseateles oligotrophus</name>
    <dbReference type="NCBI Taxonomy" id="1769250"/>
    <lineage>
        <taxon>Bacteria</taxon>
        <taxon>Pseudomonadati</taxon>
        <taxon>Pseudomonadota</taxon>
        <taxon>Betaproteobacteria</taxon>
        <taxon>Burkholderiales</taxon>
        <taxon>Sphaerotilaceae</taxon>
        <taxon>Roseateles</taxon>
    </lineage>
</organism>
<feature type="domain" description="ABC transporter" evidence="4">
    <location>
        <begin position="8"/>
        <end position="239"/>
    </location>
</feature>
<keyword evidence="3 5" id="KW-0067">ATP-binding</keyword>
<evidence type="ECO:0000313" key="5">
    <source>
        <dbReference type="EMBL" id="MBB4843364.1"/>
    </source>
</evidence>
<dbReference type="InterPro" id="IPR003439">
    <property type="entry name" value="ABC_transporter-like_ATP-bd"/>
</dbReference>
<dbReference type="GO" id="GO:0005524">
    <property type="term" value="F:ATP binding"/>
    <property type="evidence" value="ECO:0007669"/>
    <property type="project" value="UniProtKB-KW"/>
</dbReference>
<protein>
    <submittedName>
        <fullName evidence="5">ABC-2 type transport system ATP-binding protein</fullName>
    </submittedName>
</protein>